<keyword evidence="3" id="KW-1185">Reference proteome</keyword>
<sequence>MTSSGKDRLDKLQTAFRDDIAKIAETCVKHEGGTQIEVRHINAAFEVLGRLAFNRQPWWKRPELVVGLGVGIVSLALQLPGYAGNLLGSLSAPYVLAVTVFSWLLIFFGVGIVVFGWVYARYLH</sequence>
<keyword evidence="1" id="KW-0812">Transmembrane</keyword>
<proteinExistence type="predicted"/>
<dbReference type="EMBL" id="LYDR01000116">
    <property type="protein sequence ID" value="ODA29989.1"/>
    <property type="molecule type" value="Genomic_DNA"/>
</dbReference>
<protein>
    <submittedName>
        <fullName evidence="2">Uncharacterized protein</fullName>
    </submittedName>
</protein>
<feature type="transmembrane region" description="Helical" evidence="1">
    <location>
        <begin position="94"/>
        <end position="120"/>
    </location>
</feature>
<comment type="caution">
    <text evidence="2">The sequence shown here is derived from an EMBL/GenBank/DDBJ whole genome shotgun (WGS) entry which is preliminary data.</text>
</comment>
<dbReference type="STRING" id="1841610.A6X21_06520"/>
<dbReference type="Proteomes" id="UP000094828">
    <property type="component" value="Unassembled WGS sequence"/>
</dbReference>
<accession>A0A1C3E9W3</accession>
<organism evidence="2 3">
    <name type="scientific">Planctopirus hydrillae</name>
    <dbReference type="NCBI Taxonomy" id="1841610"/>
    <lineage>
        <taxon>Bacteria</taxon>
        <taxon>Pseudomonadati</taxon>
        <taxon>Planctomycetota</taxon>
        <taxon>Planctomycetia</taxon>
        <taxon>Planctomycetales</taxon>
        <taxon>Planctomycetaceae</taxon>
        <taxon>Planctopirus</taxon>
    </lineage>
</organism>
<feature type="transmembrane region" description="Helical" evidence="1">
    <location>
        <begin position="64"/>
        <end position="82"/>
    </location>
</feature>
<keyword evidence="1" id="KW-1133">Transmembrane helix</keyword>
<keyword evidence="1" id="KW-0472">Membrane</keyword>
<evidence type="ECO:0000256" key="1">
    <source>
        <dbReference type="SAM" id="Phobius"/>
    </source>
</evidence>
<evidence type="ECO:0000313" key="2">
    <source>
        <dbReference type="EMBL" id="ODA29989.1"/>
    </source>
</evidence>
<name>A0A1C3E9W3_9PLAN</name>
<reference evidence="2 3" key="1">
    <citation type="submission" date="2016-05" db="EMBL/GenBank/DDBJ databases">
        <title>Genomic and physiological characterization of Planctopirus sp. isolated from fresh water lake.</title>
        <authorList>
            <person name="Subhash Y."/>
            <person name="Ramana C."/>
        </authorList>
    </citation>
    <scope>NUCLEOTIDE SEQUENCE [LARGE SCALE GENOMIC DNA]</scope>
    <source>
        <strain evidence="2 3">JC280</strain>
    </source>
</reference>
<evidence type="ECO:0000313" key="3">
    <source>
        <dbReference type="Proteomes" id="UP000094828"/>
    </source>
</evidence>
<gene>
    <name evidence="2" type="ORF">A6X21_06520</name>
</gene>
<dbReference type="AlphaFoldDB" id="A0A1C3E9W3"/>